<dbReference type="InterPro" id="IPR017846">
    <property type="entry name" value="Nict_dMeBzImd_PRibTrfase_bact"/>
</dbReference>
<comment type="function">
    <text evidence="10">Catalyzes the synthesis of alpha-ribazole-5'-phosphate from nicotinate mononucleotide (NAMN) and 5,6-dimethylbenzimidazole (DMB).</text>
</comment>
<dbReference type="EMBL" id="JACNLL010000075">
    <property type="protein sequence ID" value="MBC8200091.1"/>
    <property type="molecule type" value="Genomic_DNA"/>
</dbReference>
<dbReference type="InterPro" id="IPR036087">
    <property type="entry name" value="Nict_dMeBzImd_PRibTrfase_sf"/>
</dbReference>
<dbReference type="InterPro" id="IPR023195">
    <property type="entry name" value="Nict_dMeBzImd_PRibTrfase_N"/>
</dbReference>
<keyword evidence="6 10" id="KW-0328">Glycosyltransferase</keyword>
<evidence type="ECO:0000256" key="6">
    <source>
        <dbReference type="ARBA" id="ARBA00022676"/>
    </source>
</evidence>
<evidence type="ECO:0000256" key="10">
    <source>
        <dbReference type="HAMAP-Rule" id="MF_00230"/>
    </source>
</evidence>
<comment type="catalytic activity">
    <reaction evidence="9 10">
        <text>5,6-dimethylbenzimidazole + nicotinate beta-D-ribonucleotide = alpha-ribazole 5'-phosphate + nicotinate + H(+)</text>
        <dbReference type="Rhea" id="RHEA:11196"/>
        <dbReference type="ChEBI" id="CHEBI:15378"/>
        <dbReference type="ChEBI" id="CHEBI:15890"/>
        <dbReference type="ChEBI" id="CHEBI:32544"/>
        <dbReference type="ChEBI" id="CHEBI:57502"/>
        <dbReference type="ChEBI" id="CHEBI:57918"/>
        <dbReference type="EC" id="2.4.2.21"/>
    </reaction>
</comment>
<dbReference type="Gene3D" id="3.40.50.10210">
    <property type="match status" value="1"/>
</dbReference>
<evidence type="ECO:0000256" key="3">
    <source>
        <dbReference type="ARBA" id="ARBA00011991"/>
    </source>
</evidence>
<comment type="similarity">
    <text evidence="2 10">Belongs to the CobT family.</text>
</comment>
<dbReference type="PANTHER" id="PTHR43463:SF1">
    <property type="entry name" value="NICOTINATE-NUCLEOTIDE--DIMETHYLBENZIMIDAZOLE PHOSPHORIBOSYLTRANSFERASE"/>
    <property type="match status" value="1"/>
</dbReference>
<organism evidence="11 12">
    <name type="scientific">Candidatus Desulfaltia bathyphila</name>
    <dbReference type="NCBI Taxonomy" id="2841697"/>
    <lineage>
        <taxon>Bacteria</taxon>
        <taxon>Pseudomonadati</taxon>
        <taxon>Thermodesulfobacteriota</taxon>
        <taxon>Desulfobacteria</taxon>
        <taxon>Desulfobacterales</taxon>
        <taxon>Desulfobacterales incertae sedis</taxon>
        <taxon>Candidatus Desulfaltia</taxon>
    </lineage>
</organism>
<dbReference type="AlphaFoldDB" id="A0A8J6N6N1"/>
<dbReference type="GO" id="GO:0009236">
    <property type="term" value="P:cobalamin biosynthetic process"/>
    <property type="evidence" value="ECO:0007669"/>
    <property type="project" value="UniProtKB-UniRule"/>
</dbReference>
<dbReference type="UniPathway" id="UPA00061">
    <property type="reaction ID" value="UER00516"/>
</dbReference>
<dbReference type="PANTHER" id="PTHR43463">
    <property type="entry name" value="NICOTINATE-NUCLEOTIDE--DIMETHYLBENZIMIDAZOLE PHOSPHORIBOSYLTRANSFERASE"/>
    <property type="match status" value="1"/>
</dbReference>
<evidence type="ECO:0000256" key="9">
    <source>
        <dbReference type="ARBA" id="ARBA00047340"/>
    </source>
</evidence>
<feature type="active site" description="Proton acceptor" evidence="10">
    <location>
        <position position="318"/>
    </location>
</feature>
<dbReference type="SUPFAM" id="SSF52733">
    <property type="entry name" value="Nicotinate mononucleotide:5,6-dimethylbenzimidazole phosphoribosyltransferase (CobT)"/>
    <property type="match status" value="1"/>
</dbReference>
<evidence type="ECO:0000313" key="12">
    <source>
        <dbReference type="Proteomes" id="UP000603545"/>
    </source>
</evidence>
<protein>
    <recommendedName>
        <fullName evidence="4 10">Nicotinate-nucleotide--dimethylbenzimidazole phosphoribosyltransferase</fullName>
        <shortName evidence="10">NN:DBI PRT</shortName>
        <ecNumber evidence="3 10">2.4.2.21</ecNumber>
    </recommendedName>
    <alternativeName>
        <fullName evidence="8 10">N(1)-alpha-phosphoribosyltransferase</fullName>
    </alternativeName>
</protein>
<keyword evidence="7 10" id="KW-0808">Transferase</keyword>
<evidence type="ECO:0000256" key="1">
    <source>
        <dbReference type="ARBA" id="ARBA00005049"/>
    </source>
</evidence>
<evidence type="ECO:0000313" key="11">
    <source>
        <dbReference type="EMBL" id="MBC8200091.1"/>
    </source>
</evidence>
<sequence>MKNLQKILNSIQPLNEDYLKRAKLRLDSLTKPPESLGRLEVIAQRYAAIKEDMNPPAGRKVIFTFAGDHGVVDEGVSAYPKEVTIQMVLNMLAGGAAVNVFARHVGAEVVVVDIGVAHDFEPAEGLVINKIGHGTKNFAKGHAMTHDEALRSIKTGLDLADEYAGKGVDIIGTGEMGIGNTTPSSAILSVFTGLPAGEVAGRGTGIDDETLRRKVDVIDKAINLNRPDSEDPVDVLAKVGGFEIGGIAGLIIGCVSHRIPVVVDGFISTAGAMIAVALNPAINEYLFYSHLSSEAGHKKMLERLGQKPILDLDMRLGEGTGAAIAMSIIEAAVKIMTEMATFESAGVDKAL</sequence>
<evidence type="ECO:0000256" key="5">
    <source>
        <dbReference type="ARBA" id="ARBA00022573"/>
    </source>
</evidence>
<evidence type="ECO:0000256" key="2">
    <source>
        <dbReference type="ARBA" id="ARBA00007110"/>
    </source>
</evidence>
<comment type="caution">
    <text evidence="11">The sequence shown here is derived from an EMBL/GenBank/DDBJ whole genome shotgun (WGS) entry which is preliminary data.</text>
</comment>
<dbReference type="HAMAP" id="MF_00230">
    <property type="entry name" value="CobT"/>
    <property type="match status" value="1"/>
</dbReference>
<name>A0A8J6N6N1_9BACT</name>
<keyword evidence="5 10" id="KW-0169">Cobalamin biosynthesis</keyword>
<evidence type="ECO:0000256" key="4">
    <source>
        <dbReference type="ARBA" id="ARBA00015486"/>
    </source>
</evidence>
<gene>
    <name evidence="10 11" type="primary">cobT</name>
    <name evidence="11" type="ORF">H8E80_08645</name>
</gene>
<comment type="pathway">
    <text evidence="1 10">Nucleoside biosynthesis; alpha-ribazole biosynthesis; alpha-ribazole from 5,6-dimethylbenzimidazole: step 1/2.</text>
</comment>
<dbReference type="Pfam" id="PF02277">
    <property type="entry name" value="DBI_PRT"/>
    <property type="match status" value="1"/>
</dbReference>
<evidence type="ECO:0000256" key="8">
    <source>
        <dbReference type="ARBA" id="ARBA00030686"/>
    </source>
</evidence>
<dbReference type="FunFam" id="3.40.50.10210:FF:000001">
    <property type="entry name" value="Nicotinate-nucleotide--dimethylbenzimidazole phosphoribosyltransferase"/>
    <property type="match status" value="1"/>
</dbReference>
<dbReference type="GO" id="GO:0008939">
    <property type="term" value="F:nicotinate-nucleotide-dimethylbenzimidazole phosphoribosyltransferase activity"/>
    <property type="evidence" value="ECO:0007669"/>
    <property type="project" value="UniProtKB-UniRule"/>
</dbReference>
<reference evidence="11 12" key="1">
    <citation type="submission" date="2020-08" db="EMBL/GenBank/DDBJ databases">
        <title>Bridging the membrane lipid divide: bacteria of the FCB group superphylum have the potential to synthesize archaeal ether lipids.</title>
        <authorList>
            <person name="Villanueva L."/>
            <person name="Von Meijenfeldt F.A.B."/>
            <person name="Westbye A.B."/>
            <person name="Yadav S."/>
            <person name="Hopmans E.C."/>
            <person name="Dutilh B.E."/>
            <person name="Sinninghe Damste J.S."/>
        </authorList>
    </citation>
    <scope>NUCLEOTIDE SEQUENCE [LARGE SCALE GENOMIC DNA]</scope>
    <source>
        <strain evidence="11">NIOZ-UU82</strain>
    </source>
</reference>
<evidence type="ECO:0000256" key="7">
    <source>
        <dbReference type="ARBA" id="ARBA00022679"/>
    </source>
</evidence>
<dbReference type="NCBIfam" id="TIGR03160">
    <property type="entry name" value="cobT_DBIPRT"/>
    <property type="match status" value="1"/>
</dbReference>
<accession>A0A8J6N6N1</accession>
<dbReference type="EC" id="2.4.2.21" evidence="3 10"/>
<dbReference type="Gene3D" id="1.10.1610.10">
    <property type="match status" value="1"/>
</dbReference>
<dbReference type="Proteomes" id="UP000603545">
    <property type="component" value="Unassembled WGS sequence"/>
</dbReference>
<dbReference type="InterPro" id="IPR003200">
    <property type="entry name" value="Nict_dMeBzImd_PRibTrfase"/>
</dbReference>
<dbReference type="CDD" id="cd02439">
    <property type="entry name" value="DMB-PRT_CobT"/>
    <property type="match status" value="1"/>
</dbReference>
<proteinExistence type="inferred from homology"/>
<dbReference type="NCBIfam" id="NF000996">
    <property type="entry name" value="PRK00105.1"/>
    <property type="match status" value="1"/>
</dbReference>